<comment type="similarity">
    <text evidence="2">Belongs to the CoA-transferase III family.</text>
</comment>
<dbReference type="RefSeq" id="XP_009047650.1">
    <property type="nucleotide sequence ID" value="XM_009049402.1"/>
</dbReference>
<dbReference type="CTD" id="20244392"/>
<dbReference type="FunFam" id="3.40.50.10540:FF:000005">
    <property type="entry name" value="succinate--hydroxymethylglutarate CoA-transferase isoform X1"/>
    <property type="match status" value="1"/>
</dbReference>
<dbReference type="Pfam" id="PF02515">
    <property type="entry name" value="CoA_transf_3"/>
    <property type="match status" value="1"/>
</dbReference>
<name>V4ACD3_LOTGI</name>
<evidence type="ECO:0000256" key="9">
    <source>
        <dbReference type="ARBA" id="ARBA00051571"/>
    </source>
</evidence>
<dbReference type="PANTHER" id="PTHR48207:SF3">
    <property type="entry name" value="SUCCINATE--HYDROXYMETHYLGLUTARATE COA-TRANSFERASE"/>
    <property type="match status" value="1"/>
</dbReference>
<comment type="function">
    <text evidence="13">Coenzyme A (CoA) transferase that reversibly catalyzes the transfer of a CoA moiety from a dicarboxyl-CoA to a dicarboxylate in a metabolite recycling process. Displays preference for succinyl-CoA and glutarate-CoA as dicarboxyl-CoA donors and glutarate, succinate, adipate/hexanedioate, itaconate and 3-hydroxy-3-methylglutarate as dicarboxylate acceptors. Acts on intermediates or end products of lysine and tryptophan degradation pathway, in particular catalyzes succinyl-CoA-dependent reesterification of free glutarate into glutaryl-CoA to prevent renal excretion of glutarate. Upon inflammation, may convert macrophage-derived itaconate to itaconyl-CoA in erythroid precursors where it negatively regulates the TCA cycle and heme synthesis to limit erythroid differentiation in the context of stress erythropoiesis.</text>
</comment>
<evidence type="ECO:0000256" key="7">
    <source>
        <dbReference type="ARBA" id="ARBA00050578"/>
    </source>
</evidence>
<dbReference type="OMA" id="IIAGPYC"/>
<accession>V4ACD3</accession>
<keyword evidence="19" id="KW-1185">Reference proteome</keyword>
<dbReference type="GeneID" id="20244392"/>
<dbReference type="OrthoDB" id="5863171at2759"/>
<dbReference type="PANTHER" id="PTHR48207">
    <property type="entry name" value="SUCCINATE--HYDROXYMETHYLGLUTARATE COA-TRANSFERASE"/>
    <property type="match status" value="1"/>
</dbReference>
<reference evidence="18 19" key="1">
    <citation type="journal article" date="2013" name="Nature">
        <title>Insights into bilaterian evolution from three spiralian genomes.</title>
        <authorList>
            <person name="Simakov O."/>
            <person name="Marletaz F."/>
            <person name="Cho S.J."/>
            <person name="Edsinger-Gonzales E."/>
            <person name="Havlak P."/>
            <person name="Hellsten U."/>
            <person name="Kuo D.H."/>
            <person name="Larsson T."/>
            <person name="Lv J."/>
            <person name="Arendt D."/>
            <person name="Savage R."/>
            <person name="Osoegawa K."/>
            <person name="de Jong P."/>
            <person name="Grimwood J."/>
            <person name="Chapman J.A."/>
            <person name="Shapiro H."/>
            <person name="Aerts A."/>
            <person name="Otillar R.P."/>
            <person name="Terry A.Y."/>
            <person name="Boore J.L."/>
            <person name="Grigoriev I.V."/>
            <person name="Lindberg D.R."/>
            <person name="Seaver E.C."/>
            <person name="Weisblat D.A."/>
            <person name="Putnam N.H."/>
            <person name="Rokhsar D.S."/>
        </authorList>
    </citation>
    <scope>NUCLEOTIDE SEQUENCE [LARGE SCALE GENOMIC DNA]</scope>
</reference>
<dbReference type="SUPFAM" id="SSF89796">
    <property type="entry name" value="CoA-transferase family III (CaiB/BaiF)"/>
    <property type="match status" value="1"/>
</dbReference>
<comment type="catalytic activity">
    <reaction evidence="7">
        <text>glutarate + succinyl-CoA = glutaryl-CoA + succinate</text>
        <dbReference type="Rhea" id="RHEA:67900"/>
        <dbReference type="ChEBI" id="CHEBI:30031"/>
        <dbReference type="ChEBI" id="CHEBI:30921"/>
        <dbReference type="ChEBI" id="CHEBI:57292"/>
        <dbReference type="ChEBI" id="CHEBI:57378"/>
    </reaction>
    <physiologicalReaction direction="left-to-right" evidence="7">
        <dbReference type="Rhea" id="RHEA:67901"/>
    </physiologicalReaction>
    <physiologicalReaction direction="right-to-left" evidence="7">
        <dbReference type="Rhea" id="RHEA:67902"/>
    </physiologicalReaction>
</comment>
<evidence type="ECO:0000256" key="13">
    <source>
        <dbReference type="ARBA" id="ARBA00059512"/>
    </source>
</evidence>
<comment type="catalytic activity">
    <reaction evidence="12">
        <text>itaconate + succinyl-CoA = itaconyl-CoA + succinate</text>
        <dbReference type="Rhea" id="RHEA:38283"/>
        <dbReference type="ChEBI" id="CHEBI:17240"/>
        <dbReference type="ChEBI" id="CHEBI:30031"/>
        <dbReference type="ChEBI" id="CHEBI:57292"/>
        <dbReference type="ChEBI" id="CHEBI:57381"/>
    </reaction>
    <physiologicalReaction direction="left-to-right" evidence="12">
        <dbReference type="Rhea" id="RHEA:38284"/>
    </physiologicalReaction>
    <physiologicalReaction direction="right-to-left" evidence="12">
        <dbReference type="Rhea" id="RHEA:38285"/>
    </physiologicalReaction>
</comment>
<proteinExistence type="inferred from homology"/>
<evidence type="ECO:0000256" key="8">
    <source>
        <dbReference type="ARBA" id="ARBA00051001"/>
    </source>
</evidence>
<dbReference type="InterPro" id="IPR050483">
    <property type="entry name" value="CoA-transferase_III_domain"/>
</dbReference>
<evidence type="ECO:0000256" key="12">
    <source>
        <dbReference type="ARBA" id="ARBA00052957"/>
    </source>
</evidence>
<evidence type="ECO:0000313" key="19">
    <source>
        <dbReference type="Proteomes" id="UP000030746"/>
    </source>
</evidence>
<dbReference type="AlphaFoldDB" id="V4ACD3"/>
<evidence type="ECO:0000313" key="18">
    <source>
        <dbReference type="EMBL" id="ESP01664.1"/>
    </source>
</evidence>
<keyword evidence="5" id="KW-0007">Acetylation</keyword>
<comment type="catalytic activity">
    <reaction evidence="9">
        <text>itaconate + glutaryl-CoA = itaconyl-CoA + glutarate</text>
        <dbReference type="Rhea" id="RHEA:81715"/>
        <dbReference type="ChEBI" id="CHEBI:17240"/>
        <dbReference type="ChEBI" id="CHEBI:30921"/>
        <dbReference type="ChEBI" id="CHEBI:57378"/>
        <dbReference type="ChEBI" id="CHEBI:57381"/>
    </reaction>
    <physiologicalReaction direction="left-to-right" evidence="9">
        <dbReference type="Rhea" id="RHEA:81716"/>
    </physiologicalReaction>
    <physiologicalReaction direction="right-to-left" evidence="9">
        <dbReference type="Rhea" id="RHEA:81717"/>
    </physiologicalReaction>
</comment>
<dbReference type="GO" id="GO:0047369">
    <property type="term" value="F:succinate-hydroxymethylglutarate CoA-transferase activity"/>
    <property type="evidence" value="ECO:0007669"/>
    <property type="project" value="UniProtKB-EC"/>
</dbReference>
<evidence type="ECO:0000256" key="17">
    <source>
        <dbReference type="ARBA" id="ARBA00080717"/>
    </source>
</evidence>
<keyword evidence="6" id="KW-0496">Mitochondrion</keyword>
<evidence type="ECO:0000256" key="3">
    <source>
        <dbReference type="ARBA" id="ARBA00022679"/>
    </source>
</evidence>
<dbReference type="HOGENOM" id="CLU_033975_0_2_1"/>
<comment type="subcellular location">
    <subcellularLocation>
        <location evidence="1">Mitochondrion</location>
    </subcellularLocation>
</comment>
<sequence>MGSLGPLHGIRVLDISRVLAGPYCTMIMGDMGAEIIKLERPGAGDDTRSFGPPFCGKETAYFFSVNRNKKSIAVDMKHKEGAHIVQELAKKSDVLIENYIPGKLGEMGLGYSQIKQIAPQLIYCSISGYGQTGPYAHRAGYDVIASGIGGLMHITGPQDGEPCKVGVAMTDLSTGLYAYGSILAAVLERQKTGRGQHIDCNLLSTQVASLVNISSNYLNAGMEAKRYGTAHESIVPYQAFETSDGYIIIGGVNDNQFRIVCQKIELEELATDPRFITNKQRVVNRKELLDLMTNRFKEKSTNEWLDIFENTGIPYGPINNMQQVFSDPQVLHNNMIQELDHPTAGRIRLPGPAVRFSESKTVDPPLSPPTLGQHTQTVLSEILHMDQDKIIQLLQDRVIQ</sequence>
<dbReference type="InterPro" id="IPR003673">
    <property type="entry name" value="CoA-Trfase_fam_III"/>
</dbReference>
<keyword evidence="4" id="KW-0809">Transit peptide</keyword>
<evidence type="ECO:0000256" key="16">
    <source>
        <dbReference type="ARBA" id="ARBA00075311"/>
    </source>
</evidence>
<dbReference type="STRING" id="225164.V4ACD3"/>
<gene>
    <name evidence="18" type="ORF">LOTGIDRAFT_180274</name>
</gene>
<evidence type="ECO:0000256" key="6">
    <source>
        <dbReference type="ARBA" id="ARBA00023128"/>
    </source>
</evidence>
<dbReference type="KEGG" id="lgi:LOTGIDRAFT_180274"/>
<dbReference type="Gene3D" id="3.40.50.10540">
    <property type="entry name" value="Crotonobetainyl-coa:carnitine coa-transferase, domain 1"/>
    <property type="match status" value="1"/>
</dbReference>
<dbReference type="Gene3D" id="3.30.1540.10">
    <property type="entry name" value="formyl-coa transferase, domain 3"/>
    <property type="match status" value="1"/>
</dbReference>
<evidence type="ECO:0000256" key="10">
    <source>
        <dbReference type="ARBA" id="ARBA00052000"/>
    </source>
</evidence>
<evidence type="ECO:0000256" key="14">
    <source>
        <dbReference type="ARBA" id="ARBA00066474"/>
    </source>
</evidence>
<dbReference type="InterPro" id="IPR044855">
    <property type="entry name" value="CoA-Trfase_III_dom3_sf"/>
</dbReference>
<dbReference type="GO" id="GO:0005739">
    <property type="term" value="C:mitochondrion"/>
    <property type="evidence" value="ECO:0007669"/>
    <property type="project" value="UniProtKB-SubCell"/>
</dbReference>
<evidence type="ECO:0000256" key="2">
    <source>
        <dbReference type="ARBA" id="ARBA00008383"/>
    </source>
</evidence>
<dbReference type="EC" id="2.8.3.13" evidence="14"/>
<dbReference type="FunFam" id="3.30.1540.10:FF:000005">
    <property type="entry name" value="succinate--hydroxymethylglutarate CoA-transferase isoform X4"/>
    <property type="match status" value="1"/>
</dbReference>
<dbReference type="InterPro" id="IPR023606">
    <property type="entry name" value="CoA-Trfase_III_dom_1_sf"/>
</dbReference>
<evidence type="ECO:0000256" key="15">
    <source>
        <dbReference type="ARBA" id="ARBA00072178"/>
    </source>
</evidence>
<protein>
    <recommendedName>
        <fullName evidence="15">Succinyl-CoA:glutarate CoA-transferase</fullName>
        <ecNumber evidence="14">2.8.3.13</ecNumber>
    </recommendedName>
    <alternativeName>
        <fullName evidence="17">Dicarboxyl-CoA:dicarboxylic acid coenzyme A transferase SUGCT</fullName>
    </alternativeName>
    <alternativeName>
        <fullName evidence="16">Succinate--hydroxymethylglutarate CoA-transferase</fullName>
    </alternativeName>
</protein>
<comment type="catalytic activity">
    <reaction evidence="10">
        <text>3-hydroxy-3-methylglutarate + glutaryl-CoA = (3S)-3-hydroxy-3-methylglutaryl-CoA + glutarate</text>
        <dbReference type="Rhea" id="RHEA:81723"/>
        <dbReference type="ChEBI" id="CHEBI:17325"/>
        <dbReference type="ChEBI" id="CHEBI:30921"/>
        <dbReference type="ChEBI" id="CHEBI:43074"/>
        <dbReference type="ChEBI" id="CHEBI:57378"/>
    </reaction>
    <physiologicalReaction direction="left-to-right" evidence="10">
        <dbReference type="Rhea" id="RHEA:81724"/>
    </physiologicalReaction>
    <physiologicalReaction direction="right-to-left" evidence="10">
        <dbReference type="Rhea" id="RHEA:81725"/>
    </physiologicalReaction>
</comment>
<evidence type="ECO:0000256" key="1">
    <source>
        <dbReference type="ARBA" id="ARBA00004173"/>
    </source>
</evidence>
<organism evidence="18 19">
    <name type="scientific">Lottia gigantea</name>
    <name type="common">Giant owl limpet</name>
    <dbReference type="NCBI Taxonomy" id="225164"/>
    <lineage>
        <taxon>Eukaryota</taxon>
        <taxon>Metazoa</taxon>
        <taxon>Spiralia</taxon>
        <taxon>Lophotrochozoa</taxon>
        <taxon>Mollusca</taxon>
        <taxon>Gastropoda</taxon>
        <taxon>Patellogastropoda</taxon>
        <taxon>Lottioidea</taxon>
        <taxon>Lottiidae</taxon>
        <taxon>Lottia</taxon>
    </lineage>
</organism>
<dbReference type="EMBL" id="KB200430">
    <property type="protein sequence ID" value="ESP01664.1"/>
    <property type="molecule type" value="Genomic_DNA"/>
</dbReference>
<evidence type="ECO:0000256" key="5">
    <source>
        <dbReference type="ARBA" id="ARBA00022990"/>
    </source>
</evidence>
<evidence type="ECO:0000256" key="11">
    <source>
        <dbReference type="ARBA" id="ARBA00052509"/>
    </source>
</evidence>
<comment type="catalytic activity">
    <reaction evidence="8">
        <text>3-hydroxy-3-methylglutarate + succinyl-CoA = (3S)-3-hydroxy-3-methylglutaryl-CoA + succinate</text>
        <dbReference type="Rhea" id="RHEA:12284"/>
        <dbReference type="ChEBI" id="CHEBI:17325"/>
        <dbReference type="ChEBI" id="CHEBI:30031"/>
        <dbReference type="ChEBI" id="CHEBI:43074"/>
        <dbReference type="ChEBI" id="CHEBI:57292"/>
        <dbReference type="EC" id="2.8.3.13"/>
    </reaction>
    <physiologicalReaction direction="left-to-right" evidence="8">
        <dbReference type="Rhea" id="RHEA:12285"/>
    </physiologicalReaction>
    <physiologicalReaction direction="right-to-left" evidence="8">
        <dbReference type="Rhea" id="RHEA:12286"/>
    </physiologicalReaction>
</comment>
<dbReference type="Proteomes" id="UP000030746">
    <property type="component" value="Unassembled WGS sequence"/>
</dbReference>
<comment type="catalytic activity">
    <reaction evidence="11">
        <text>hexanedioate + glutaryl-CoA = hexanedioyl-CoA + glutarate</text>
        <dbReference type="Rhea" id="RHEA:81711"/>
        <dbReference type="ChEBI" id="CHEBI:17128"/>
        <dbReference type="ChEBI" id="CHEBI:30921"/>
        <dbReference type="ChEBI" id="CHEBI:57378"/>
        <dbReference type="ChEBI" id="CHEBI:76327"/>
    </reaction>
    <physiologicalReaction direction="left-to-right" evidence="11">
        <dbReference type="Rhea" id="RHEA:81712"/>
    </physiologicalReaction>
    <physiologicalReaction direction="right-to-left" evidence="11">
        <dbReference type="Rhea" id="RHEA:81713"/>
    </physiologicalReaction>
</comment>
<keyword evidence="3" id="KW-0808">Transferase</keyword>
<evidence type="ECO:0000256" key="4">
    <source>
        <dbReference type="ARBA" id="ARBA00022946"/>
    </source>
</evidence>